<proteinExistence type="predicted"/>
<dbReference type="Pfam" id="PF00535">
    <property type="entry name" value="Glycos_transf_2"/>
    <property type="match status" value="1"/>
</dbReference>
<dbReference type="InterPro" id="IPR029044">
    <property type="entry name" value="Nucleotide-diphossugar_trans"/>
</dbReference>
<organism evidence="3 4">
    <name type="scientific">Streptomyces sanyensis</name>
    <dbReference type="NCBI Taxonomy" id="568869"/>
    <lineage>
        <taxon>Bacteria</taxon>
        <taxon>Bacillati</taxon>
        <taxon>Actinomycetota</taxon>
        <taxon>Actinomycetes</taxon>
        <taxon>Kitasatosporales</taxon>
        <taxon>Streptomycetaceae</taxon>
        <taxon>Streptomyces</taxon>
    </lineage>
</organism>
<dbReference type="SUPFAM" id="SSF53448">
    <property type="entry name" value="Nucleotide-diphospho-sugar transferases"/>
    <property type="match status" value="1"/>
</dbReference>
<evidence type="ECO:0000313" key="3">
    <source>
        <dbReference type="EMBL" id="GAA4768197.1"/>
    </source>
</evidence>
<reference evidence="4" key="1">
    <citation type="journal article" date="2019" name="Int. J. Syst. Evol. Microbiol.">
        <title>The Global Catalogue of Microorganisms (GCM) 10K type strain sequencing project: providing services to taxonomists for standard genome sequencing and annotation.</title>
        <authorList>
            <consortium name="The Broad Institute Genomics Platform"/>
            <consortium name="The Broad Institute Genome Sequencing Center for Infectious Disease"/>
            <person name="Wu L."/>
            <person name="Ma J."/>
        </authorList>
    </citation>
    <scope>NUCLEOTIDE SEQUENCE [LARGE SCALE GENOMIC DNA]</scope>
    <source>
        <strain evidence="4">JCM 18324</strain>
    </source>
</reference>
<evidence type="ECO:0008006" key="5">
    <source>
        <dbReference type="Google" id="ProtNLM"/>
    </source>
</evidence>
<dbReference type="PANTHER" id="PTHR22916:SF3">
    <property type="entry name" value="UDP-GLCNAC:BETAGAL BETA-1,3-N-ACETYLGLUCOSAMINYLTRANSFERASE-LIKE PROTEIN 1"/>
    <property type="match status" value="1"/>
</dbReference>
<gene>
    <name evidence="3" type="ORF">GCM10023329_13510</name>
</gene>
<feature type="domain" description="TarS/TarP linker" evidence="2">
    <location>
        <begin position="221"/>
        <end position="320"/>
    </location>
</feature>
<dbReference type="Gene3D" id="3.90.550.10">
    <property type="entry name" value="Spore Coat Polysaccharide Biosynthesis Protein SpsA, Chain A"/>
    <property type="match status" value="1"/>
</dbReference>
<evidence type="ECO:0000259" key="1">
    <source>
        <dbReference type="Pfam" id="PF00535"/>
    </source>
</evidence>
<dbReference type="InterPro" id="IPR001173">
    <property type="entry name" value="Glyco_trans_2-like"/>
</dbReference>
<dbReference type="Proteomes" id="UP001501147">
    <property type="component" value="Unassembled WGS sequence"/>
</dbReference>
<comment type="caution">
    <text evidence="3">The sequence shown here is derived from an EMBL/GenBank/DDBJ whole genome shotgun (WGS) entry which is preliminary data.</text>
</comment>
<dbReference type="Pfam" id="PF22181">
    <property type="entry name" value="TarS_linker"/>
    <property type="match status" value="1"/>
</dbReference>
<sequence length="702" mass="76101">MVSVKVSVVIPVYNPGKYLDPCIASLLGQTLPPGEFEALFVDDGSTDGTSARLDELAEQHSHVRVVHIPNSGWAGKPRNVGVEEAVGEYVQFLDQDDRLAPDALRRLYAMGHRNGSDIVMGKVASDFRGVPHGVFRRDRERCTLRNAPLFDSLTPHKMFRTAFLREHGIAYPEGKRRLEDQLYMMRAYIPARVVSILGSYTCYHYSRRDDGKNAGSARLVPAGYYGNLREVLDVVVDGIEPGPLRDRVLRRFYRVEMLGRLSEPAVLTYGGDYLREMVEAVRPLARDFMTDAVHEGLGPMLRMRSELLRAGDAEGLVALARFASAVKGAVRLEDLEWRPDGRIAIGLTARLACGPGREALPLVRRGGRVLLDPSLAAAPEAAAHALPAPIDVTDDLGAFTAELSLRDRETAVEWYCRATFTAEVVDGGTAPEGADGRCEVVLRGTGELATEGGRSGRGSLPRGFWDAWVTVRGLGLVRKARVGADRAGHVDERCLPALLSDGPRSVIPYFTDPHGNLTLDVARRGKRTVPQLRGRRVQRMPGAPVELRLDLFTTSTTGSGTGCGSGQPELALAKPAEGDGMAEPVAVHTFPGTLRPRLGRAHLTVPRQAAGAPEGSWLLCVRLDGPGGLLLPLCGAEVDRAGRLRTDGTLASPEPAVLRRLASEQRRSAARQVLKAVAGPVVRRLPPAGRRKARRLAARVLG</sequence>
<dbReference type="EMBL" id="BAABJV010000002">
    <property type="protein sequence ID" value="GAA4768197.1"/>
    <property type="molecule type" value="Genomic_DNA"/>
</dbReference>
<dbReference type="PANTHER" id="PTHR22916">
    <property type="entry name" value="GLYCOSYLTRANSFERASE"/>
    <property type="match status" value="1"/>
</dbReference>
<dbReference type="CDD" id="cd00761">
    <property type="entry name" value="Glyco_tranf_GTA_type"/>
    <property type="match status" value="1"/>
</dbReference>
<name>A0ABP8ZXI9_9ACTN</name>
<keyword evidence="4" id="KW-1185">Reference proteome</keyword>
<evidence type="ECO:0000313" key="4">
    <source>
        <dbReference type="Proteomes" id="UP001501147"/>
    </source>
</evidence>
<feature type="domain" description="Glycosyltransferase 2-like" evidence="1">
    <location>
        <begin position="7"/>
        <end position="139"/>
    </location>
</feature>
<dbReference type="InterPro" id="IPR054028">
    <property type="entry name" value="TarS/TarP_linker"/>
</dbReference>
<protein>
    <recommendedName>
        <fullName evidence="5">Glycosyl transferase</fullName>
    </recommendedName>
</protein>
<evidence type="ECO:0000259" key="2">
    <source>
        <dbReference type="Pfam" id="PF22181"/>
    </source>
</evidence>
<accession>A0ABP8ZXI9</accession>